<dbReference type="Pfam" id="PF00083">
    <property type="entry name" value="Sugar_tr"/>
    <property type="match status" value="1"/>
</dbReference>
<evidence type="ECO:0000256" key="6">
    <source>
        <dbReference type="SAM" id="Phobius"/>
    </source>
</evidence>
<dbReference type="Gene3D" id="3.40.30.10">
    <property type="entry name" value="Glutaredoxin"/>
    <property type="match status" value="1"/>
</dbReference>
<dbReference type="EMBL" id="LDTD01000022">
    <property type="protein sequence ID" value="KTT73029.1"/>
    <property type="molecule type" value="Genomic_DNA"/>
</dbReference>
<dbReference type="Pfam" id="PF13899">
    <property type="entry name" value="Thioredoxin_7"/>
    <property type="match status" value="1"/>
</dbReference>
<gene>
    <name evidence="8" type="ORF">NS319_03605</name>
</gene>
<feature type="transmembrane region" description="Helical" evidence="6">
    <location>
        <begin position="60"/>
        <end position="81"/>
    </location>
</feature>
<dbReference type="SUPFAM" id="SSF52833">
    <property type="entry name" value="Thioredoxin-like"/>
    <property type="match status" value="1"/>
</dbReference>
<feature type="transmembrane region" description="Helical" evidence="6">
    <location>
        <begin position="21"/>
        <end position="40"/>
    </location>
</feature>
<dbReference type="CDD" id="cd02953">
    <property type="entry name" value="DsbDgamma"/>
    <property type="match status" value="1"/>
</dbReference>
<keyword evidence="2 6" id="KW-0812">Transmembrane</keyword>
<accession>A0A147I4C5</accession>
<dbReference type="Pfam" id="PF02683">
    <property type="entry name" value="DsbD_TM"/>
    <property type="match status" value="1"/>
</dbReference>
<dbReference type="Gene3D" id="1.20.1250.20">
    <property type="entry name" value="MFS general substrate transporter like domains"/>
    <property type="match status" value="1"/>
</dbReference>
<feature type="domain" description="Major facilitator superfamily (MFS) profile" evidence="7">
    <location>
        <begin position="27"/>
        <end position="523"/>
    </location>
</feature>
<dbReference type="InterPro" id="IPR005828">
    <property type="entry name" value="MFS_sugar_transport-like"/>
</dbReference>
<comment type="subcellular location">
    <subcellularLocation>
        <location evidence="1">Membrane</location>
        <topology evidence="1">Multi-pass membrane protein</topology>
    </subcellularLocation>
</comment>
<dbReference type="Proteomes" id="UP000072867">
    <property type="component" value="Unassembled WGS sequence"/>
</dbReference>
<dbReference type="PROSITE" id="PS50850">
    <property type="entry name" value="MFS"/>
    <property type="match status" value="1"/>
</dbReference>
<proteinExistence type="predicted"/>
<dbReference type="InterPro" id="IPR003663">
    <property type="entry name" value="Sugar/inositol_transpt"/>
</dbReference>
<dbReference type="AlphaFoldDB" id="A0A147I4C5"/>
<dbReference type="PANTHER" id="PTHR32234:SF3">
    <property type="entry name" value="SUPPRESSION OF COPPER SENSITIVITY PROTEIN"/>
    <property type="match status" value="1"/>
</dbReference>
<dbReference type="GO" id="GO:0015035">
    <property type="term" value="F:protein-disulfide reductase activity"/>
    <property type="evidence" value="ECO:0007669"/>
    <property type="project" value="TreeGrafter"/>
</dbReference>
<feature type="transmembrane region" description="Helical" evidence="6">
    <location>
        <begin position="542"/>
        <end position="563"/>
    </location>
</feature>
<feature type="transmembrane region" description="Helical" evidence="6">
    <location>
        <begin position="93"/>
        <end position="112"/>
    </location>
</feature>
<feature type="transmembrane region" description="Helical" evidence="6">
    <location>
        <begin position="507"/>
        <end position="530"/>
    </location>
</feature>
<feature type="transmembrane region" description="Helical" evidence="6">
    <location>
        <begin position="151"/>
        <end position="173"/>
    </location>
</feature>
<dbReference type="PRINTS" id="PR00171">
    <property type="entry name" value="SUGRTRNSPORT"/>
</dbReference>
<feature type="transmembrane region" description="Helical" evidence="6">
    <location>
        <begin position="352"/>
        <end position="377"/>
    </location>
</feature>
<dbReference type="PROSITE" id="PS00216">
    <property type="entry name" value="SUGAR_TRANSPORT_1"/>
    <property type="match status" value="1"/>
</dbReference>
<evidence type="ECO:0000256" key="5">
    <source>
        <dbReference type="ARBA" id="ARBA00023136"/>
    </source>
</evidence>
<evidence type="ECO:0000256" key="3">
    <source>
        <dbReference type="ARBA" id="ARBA00022748"/>
    </source>
</evidence>
<feature type="transmembrane region" description="Helical" evidence="6">
    <location>
        <begin position="477"/>
        <end position="501"/>
    </location>
</feature>
<dbReference type="SUPFAM" id="SSF103473">
    <property type="entry name" value="MFS general substrate transporter"/>
    <property type="match status" value="1"/>
</dbReference>
<dbReference type="PATRIC" id="fig|33051.3.peg.1536"/>
<name>A0A147I4C5_9SPHN</name>
<dbReference type="InterPro" id="IPR036259">
    <property type="entry name" value="MFS_trans_sf"/>
</dbReference>
<dbReference type="InterPro" id="IPR003834">
    <property type="entry name" value="Cyt_c_assmbl_TM_dom"/>
</dbReference>
<feature type="transmembrane region" description="Helical" evidence="6">
    <location>
        <begin position="118"/>
        <end position="139"/>
    </location>
</feature>
<dbReference type="GO" id="GO:0017004">
    <property type="term" value="P:cytochrome complex assembly"/>
    <property type="evidence" value="ECO:0007669"/>
    <property type="project" value="UniProtKB-KW"/>
</dbReference>
<evidence type="ECO:0000256" key="1">
    <source>
        <dbReference type="ARBA" id="ARBA00004141"/>
    </source>
</evidence>
<reference evidence="8 9" key="1">
    <citation type="journal article" date="2016" name="Front. Microbiol.">
        <title>Genomic Resource of Rice Seed Associated Bacteria.</title>
        <authorList>
            <person name="Midha S."/>
            <person name="Bansal K."/>
            <person name="Sharma S."/>
            <person name="Kumar N."/>
            <person name="Patil P.P."/>
            <person name="Chaudhry V."/>
            <person name="Patil P.B."/>
        </authorList>
    </citation>
    <scope>NUCLEOTIDE SEQUENCE [LARGE SCALE GENOMIC DNA]</scope>
    <source>
        <strain evidence="8 9">NS319</strain>
    </source>
</reference>
<protein>
    <recommendedName>
        <fullName evidence="7">Major facilitator superfamily (MFS) profile domain-containing protein</fullName>
    </recommendedName>
</protein>
<feature type="transmembrane region" description="Helical" evidence="6">
    <location>
        <begin position="600"/>
        <end position="618"/>
    </location>
</feature>
<feature type="transmembrane region" description="Helical" evidence="6">
    <location>
        <begin position="437"/>
        <end position="456"/>
    </location>
</feature>
<dbReference type="PANTHER" id="PTHR32234">
    <property type="entry name" value="THIOL:DISULFIDE INTERCHANGE PROTEIN DSBD"/>
    <property type="match status" value="1"/>
</dbReference>
<keyword evidence="5 6" id="KW-0472">Membrane</keyword>
<dbReference type="InterPro" id="IPR005829">
    <property type="entry name" value="Sugar_transporter_CS"/>
</dbReference>
<feature type="transmembrane region" description="Helical" evidence="6">
    <location>
        <begin position="569"/>
        <end position="588"/>
    </location>
</feature>
<evidence type="ECO:0000259" key="7">
    <source>
        <dbReference type="PROSITE" id="PS50850"/>
    </source>
</evidence>
<organism evidence="8 9">
    <name type="scientific">Sphingomonas sanguinis</name>
    <dbReference type="NCBI Taxonomy" id="33051"/>
    <lineage>
        <taxon>Bacteria</taxon>
        <taxon>Pseudomonadati</taxon>
        <taxon>Pseudomonadota</taxon>
        <taxon>Alphaproteobacteria</taxon>
        <taxon>Sphingomonadales</taxon>
        <taxon>Sphingomonadaceae</taxon>
        <taxon>Sphingomonas</taxon>
    </lineage>
</organism>
<keyword evidence="3" id="KW-0201">Cytochrome c-type biogenesis</keyword>
<dbReference type="GO" id="GO:0045454">
    <property type="term" value="P:cell redox homeostasis"/>
    <property type="evidence" value="ECO:0007669"/>
    <property type="project" value="TreeGrafter"/>
</dbReference>
<evidence type="ECO:0000313" key="8">
    <source>
        <dbReference type="EMBL" id="KTT73029.1"/>
    </source>
</evidence>
<keyword evidence="4 6" id="KW-1133">Transmembrane helix</keyword>
<feature type="transmembrane region" description="Helical" evidence="6">
    <location>
        <begin position="193"/>
        <end position="212"/>
    </location>
</feature>
<feature type="transmembrane region" description="Helical" evidence="6">
    <location>
        <begin position="275"/>
        <end position="299"/>
    </location>
</feature>
<evidence type="ECO:0000313" key="9">
    <source>
        <dbReference type="Proteomes" id="UP000072867"/>
    </source>
</evidence>
<dbReference type="GO" id="GO:0022857">
    <property type="term" value="F:transmembrane transporter activity"/>
    <property type="evidence" value="ECO:0007669"/>
    <property type="project" value="InterPro"/>
</dbReference>
<dbReference type="InterPro" id="IPR035671">
    <property type="entry name" value="DsbD_gamma"/>
</dbReference>
<dbReference type="InterPro" id="IPR036249">
    <property type="entry name" value="Thioredoxin-like_sf"/>
</dbReference>
<feature type="transmembrane region" description="Helical" evidence="6">
    <location>
        <begin position="398"/>
        <end position="417"/>
    </location>
</feature>
<dbReference type="InterPro" id="IPR020846">
    <property type="entry name" value="MFS_dom"/>
</dbReference>
<dbReference type="GO" id="GO:0016020">
    <property type="term" value="C:membrane"/>
    <property type="evidence" value="ECO:0007669"/>
    <property type="project" value="UniProtKB-SubCell"/>
</dbReference>
<dbReference type="STRING" id="33051.SB4_11625"/>
<sequence>MRRGPEVTDTTRGGGAGSVNHGFIAAIVVVATIGGFMFGYDSGVINGTQKGLEAAFDLGRLGVGVNVGAILVGSAIGAFGAGRLADAIGRRNVMMLAAGLFLVSALLAGAASSSAIFIFARIIGGLGVGAASVISPVYISEVTPASIRGRLSSVQQVMIITGLTGAFVANFALARYAGGSTAEFWLGFPAWRWMFWLQAIPAAIYFLALTIIPESPRFLVAKGRDAEAHTVLTKLFGEAEATRKVAEIRGSLASDQHKPKLSDLIDKTTGKIRPILWAGIGLAVFQQLVGINVVFYYGATLWEAVGFSEDYALQTNILSGVLSIGEGQGLSFAAKPGAIAGASGGGDTGFGAVALAFLGAVLGGLLLNIMPCVFPILSLKALSLAKGGGDERHARAEALAYTAGVVLVCVGLGVVLLALRAGGQSAGWAFQLQDPRVIGVLLLLVAGIAFNLAGLFELPTPAFAGRSGAMGSFATGALAAFVATPCSGPFMAGALGAALVLPAAAALAVFAGLGIGIALPFIAIGFVPALRRRLPKPGMWMVRLRHILSVPMFLTALALAWILGQEAGVTGMTLGLAAALLASLGFWWTGLRQHGGKGRAGWPAVVALVLAVGIVVTVKPAAAVAKTTDDTAFTEAKLDDLRKQNRPVFAYFTADWCLSCKVNEAAAIERSSVRDAFARNKVAVLVGDWTDGDPVLGRFIERHNRAGVPLYLYYAPGAKEPQVLPQVLTPSMLEKLGA</sequence>
<comment type="caution">
    <text evidence="8">The sequence shown here is derived from an EMBL/GenBank/DDBJ whole genome shotgun (WGS) entry which is preliminary data.</text>
</comment>
<evidence type="ECO:0000256" key="2">
    <source>
        <dbReference type="ARBA" id="ARBA00022692"/>
    </source>
</evidence>
<evidence type="ECO:0000256" key="4">
    <source>
        <dbReference type="ARBA" id="ARBA00022989"/>
    </source>
</evidence>
<dbReference type="PROSITE" id="PS00217">
    <property type="entry name" value="SUGAR_TRANSPORT_2"/>
    <property type="match status" value="1"/>
</dbReference>